<proteinExistence type="predicted"/>
<organism evidence="2 3">
    <name type="scientific">Cognatilysobacter lacus</name>
    <dbReference type="NCBI Taxonomy" id="1643323"/>
    <lineage>
        <taxon>Bacteria</taxon>
        <taxon>Pseudomonadati</taxon>
        <taxon>Pseudomonadota</taxon>
        <taxon>Gammaproteobacteria</taxon>
        <taxon>Lysobacterales</taxon>
        <taxon>Lysobacteraceae</taxon>
        <taxon>Cognatilysobacter</taxon>
    </lineage>
</organism>
<comment type="caution">
    <text evidence="2">The sequence shown here is derived from an EMBL/GenBank/DDBJ whole genome shotgun (WGS) entry which is preliminary data.</text>
</comment>
<reference evidence="2 3" key="1">
    <citation type="submission" date="2019-08" db="EMBL/GenBank/DDBJ databases">
        <title>Draft genome sequence of Lysobacter sp. UKS-15.</title>
        <authorList>
            <person name="Im W.-T."/>
        </authorList>
    </citation>
    <scope>NUCLEOTIDE SEQUENCE [LARGE SCALE GENOMIC DNA]</scope>
    <source>
        <strain evidence="2 3">UKS-15</strain>
    </source>
</reference>
<dbReference type="PANTHER" id="PTHR12117">
    <property type="entry name" value="HISTONE ACETYLTRANSFERASE COMPLEX"/>
    <property type="match status" value="1"/>
</dbReference>
<dbReference type="Gene3D" id="2.60.120.620">
    <property type="entry name" value="q2cbj1_9rhob like domain"/>
    <property type="match status" value="1"/>
</dbReference>
<evidence type="ECO:0000313" key="2">
    <source>
        <dbReference type="EMBL" id="TZF80514.1"/>
    </source>
</evidence>
<dbReference type="InterPro" id="IPR051842">
    <property type="entry name" value="uS12_prolyl_hydroxylase"/>
</dbReference>
<evidence type="ECO:0000259" key="1">
    <source>
        <dbReference type="Pfam" id="PF13661"/>
    </source>
</evidence>
<dbReference type="GO" id="GO:0031543">
    <property type="term" value="F:peptidyl-proline dioxygenase activity"/>
    <property type="evidence" value="ECO:0007669"/>
    <property type="project" value="TreeGrafter"/>
</dbReference>
<dbReference type="GO" id="GO:0006449">
    <property type="term" value="P:regulation of translational termination"/>
    <property type="evidence" value="ECO:0007669"/>
    <property type="project" value="TreeGrafter"/>
</dbReference>
<dbReference type="Pfam" id="PF13661">
    <property type="entry name" value="2OG-FeII_Oxy_4"/>
    <property type="match status" value="1"/>
</dbReference>
<feature type="domain" description="Prolyl 3,4-dihydroxylase TPA1/OFD1 N-terminal" evidence="1">
    <location>
        <begin position="141"/>
        <end position="232"/>
    </location>
</feature>
<protein>
    <submittedName>
        <fullName evidence="2">Proline hydroxylase</fullName>
    </submittedName>
</protein>
<dbReference type="AlphaFoldDB" id="A0A5D8YJZ2"/>
<dbReference type="PANTHER" id="PTHR12117:SF0">
    <property type="entry name" value="PROLYL 3-HYDROXYLASE OGFOD1"/>
    <property type="match status" value="1"/>
</dbReference>
<sequence length="234" mass="26643">MINEALDVAHWRALLGRDGRVQVRDFLQPDAAERMHHCLAHEVPWTLAVRDAAGPRIVPAGDYAAMAPDRRDELLRNAATQARAAGFRFAYDSYQMIAAYREQRDPGLLLNGVVEFLNSPPFIAFARALSGDMRIRRVGAQATRYRPGHFLLQHTDEDETESRLYAYVINLTRDWRADWGGLLHFIDSAGRVVDTRLPRWNTLTLFAVPTDHCVSLVAPWAEHDRLSITGWWRA</sequence>
<evidence type="ECO:0000313" key="3">
    <source>
        <dbReference type="Proteomes" id="UP000323164"/>
    </source>
</evidence>
<dbReference type="GO" id="GO:0005737">
    <property type="term" value="C:cytoplasm"/>
    <property type="evidence" value="ECO:0007669"/>
    <property type="project" value="TreeGrafter"/>
</dbReference>
<dbReference type="EMBL" id="VTRV01000273">
    <property type="protein sequence ID" value="TZF80514.1"/>
    <property type="molecule type" value="Genomic_DNA"/>
</dbReference>
<dbReference type="Proteomes" id="UP000323164">
    <property type="component" value="Unassembled WGS sequence"/>
</dbReference>
<keyword evidence="3" id="KW-1185">Reference proteome</keyword>
<dbReference type="RefSeq" id="WP_149353937.1">
    <property type="nucleotide sequence ID" value="NZ_VTRV01000273.1"/>
</dbReference>
<name>A0A5D8YJZ2_9GAMM</name>
<dbReference type="OrthoDB" id="9783171at2"/>
<dbReference type="InterPro" id="IPR039558">
    <property type="entry name" value="TPA1/OFD1_N"/>
</dbReference>
<accession>A0A5D8YJZ2</accession>
<gene>
    <name evidence="2" type="ORF">FW784_14025</name>
</gene>